<keyword evidence="1" id="KW-0812">Transmembrane</keyword>
<reference evidence="2 3" key="1">
    <citation type="submission" date="2018-08" db="EMBL/GenBank/DDBJ databases">
        <title>Draft genome sequence of the cyanotroph, Pseudomonas monteilii BCN3.</title>
        <authorList>
            <person name="Jones L.B."/>
            <person name="Kunz D.A."/>
        </authorList>
    </citation>
    <scope>NUCLEOTIDE SEQUENCE [LARGE SCALE GENOMIC DNA]</scope>
    <source>
        <strain evidence="2 3">BCN3</strain>
    </source>
</reference>
<keyword evidence="1" id="KW-0472">Membrane</keyword>
<evidence type="ECO:0000313" key="3">
    <source>
        <dbReference type="Proteomes" id="UP000265875"/>
    </source>
</evidence>
<dbReference type="Proteomes" id="UP000265875">
    <property type="component" value="Unassembled WGS sequence"/>
</dbReference>
<proteinExistence type="predicted"/>
<feature type="transmembrane region" description="Helical" evidence="1">
    <location>
        <begin position="122"/>
        <end position="141"/>
    </location>
</feature>
<organism evidence="2 3">
    <name type="scientific">Pseudomonas monteilii</name>
    <dbReference type="NCBI Taxonomy" id="76759"/>
    <lineage>
        <taxon>Bacteria</taxon>
        <taxon>Pseudomonadati</taxon>
        <taxon>Pseudomonadota</taxon>
        <taxon>Gammaproteobacteria</taxon>
        <taxon>Pseudomonadales</taxon>
        <taxon>Pseudomonadaceae</taxon>
        <taxon>Pseudomonas</taxon>
    </lineage>
</organism>
<protein>
    <submittedName>
        <fullName evidence="2">Uncharacterized protein</fullName>
    </submittedName>
</protein>
<accession>A0A399M381</accession>
<sequence length="292" mass="31900">MVYTLVGGPSFSSPEGAKRIFVLEVNNKGSKEIKNAFIQISLPTGELSEVAADATPGVKIIETRSKSTFELNTDILNPEDTVKISLLTTQQNTGAAPVVVARAPGISAIDITDKPERTSFDYIIAAVTAIAVLAQLLSSFVTNRYRKKNPQSGTNISAREQSCFIFGACGLKNETPYIGTSYRSAADLLRTLSTESETARVKALVALKAHLLIDRVADSSLQVFRHHILHITQSSFTEDEFNKMRAAATDEKDDPAKWRAAIHNFIKEELTKLSVLLPDEAFTELTKNLDKG</sequence>
<evidence type="ECO:0000256" key="1">
    <source>
        <dbReference type="SAM" id="Phobius"/>
    </source>
</evidence>
<dbReference type="EMBL" id="QWLL01000043">
    <property type="protein sequence ID" value="RII76220.1"/>
    <property type="molecule type" value="Genomic_DNA"/>
</dbReference>
<dbReference type="AlphaFoldDB" id="A0A399M381"/>
<name>A0A399M381_9PSED</name>
<comment type="caution">
    <text evidence="2">The sequence shown here is derived from an EMBL/GenBank/DDBJ whole genome shotgun (WGS) entry which is preliminary data.</text>
</comment>
<keyword evidence="1" id="KW-1133">Transmembrane helix</keyword>
<evidence type="ECO:0000313" key="2">
    <source>
        <dbReference type="EMBL" id="RII76220.1"/>
    </source>
</evidence>
<gene>
    <name evidence="2" type="ORF">D0894_17640</name>
</gene>